<evidence type="ECO:0000313" key="2">
    <source>
        <dbReference type="Proteomes" id="UP000242682"/>
    </source>
</evidence>
<dbReference type="SUPFAM" id="SSF53335">
    <property type="entry name" value="S-adenosyl-L-methionine-dependent methyltransferases"/>
    <property type="match status" value="1"/>
</dbReference>
<reference evidence="1 2" key="1">
    <citation type="submission" date="2018-03" db="EMBL/GenBank/DDBJ databases">
        <title>Genomic Encyclopedia of Type Strains, Phase III (KMG-III): the genomes of soil and plant-associated and newly described type strains.</title>
        <authorList>
            <person name="Whitman W."/>
        </authorList>
    </citation>
    <scope>NUCLEOTIDE SEQUENCE [LARGE SCALE GENOMIC DNA]</scope>
    <source>
        <strain evidence="1 2">CGMCC 1.12259</strain>
    </source>
</reference>
<dbReference type="RefSeq" id="WP_106531705.1">
    <property type="nucleotide sequence ID" value="NZ_PYAT01000001.1"/>
</dbReference>
<dbReference type="EMBL" id="PYAT01000001">
    <property type="protein sequence ID" value="PSL41899.1"/>
    <property type="molecule type" value="Genomic_DNA"/>
</dbReference>
<dbReference type="InterPro" id="IPR007536">
    <property type="entry name" value="16SrRNA_methylTrfase_J"/>
</dbReference>
<proteinExistence type="predicted"/>
<dbReference type="PANTHER" id="PTHR36112">
    <property type="entry name" value="RIBOSOMAL RNA SMALL SUBUNIT METHYLTRANSFERASE J"/>
    <property type="match status" value="1"/>
</dbReference>
<organism evidence="1 2">
    <name type="scientific">Planomicrobium soli</name>
    <dbReference type="NCBI Taxonomy" id="1176648"/>
    <lineage>
        <taxon>Bacteria</taxon>
        <taxon>Bacillati</taxon>
        <taxon>Bacillota</taxon>
        <taxon>Bacilli</taxon>
        <taxon>Bacillales</taxon>
        <taxon>Caryophanaceae</taxon>
        <taxon>Planomicrobium</taxon>
    </lineage>
</organism>
<sequence length="263" mass="29570">MKSVVTTAYRPTDGSRKKAEEVSSELAIPFIERNKRSVEKLHEVLGSDVLVAAKERLEFYPLGISEPFFFHPNSSAFRTKRLIANDPLIEVSGLQAGDSFVDCTLGMASDSIVASQWIGEEGIVVGCEAHETIAYVIKKGLALYDKMPHLIDAMRRIQVIHTKAVDYLTSQPDDSVDVVYMDPMFTEEIVEASNFVPIRATANTSQLTDAWVEQAIRIARKSVVLKAHFRSTDFEKFGFQRRIRPNTKFHYGVINCQQQKAPE</sequence>
<dbReference type="OrthoDB" id="1653798at2"/>
<name>A0A2P8H6R5_9BACL</name>
<dbReference type="GO" id="GO:0008990">
    <property type="term" value="F:rRNA (guanine-N2-)-methyltransferase activity"/>
    <property type="evidence" value="ECO:0007669"/>
    <property type="project" value="InterPro"/>
</dbReference>
<protein>
    <submittedName>
        <fullName evidence="1">Putative SAM-dependent methyltransferase</fullName>
    </submittedName>
</protein>
<dbReference type="PANTHER" id="PTHR36112:SF1">
    <property type="entry name" value="RIBOSOMAL RNA SMALL SUBUNIT METHYLTRANSFERASE J"/>
    <property type="match status" value="1"/>
</dbReference>
<dbReference type="Proteomes" id="UP000242682">
    <property type="component" value="Unassembled WGS sequence"/>
</dbReference>
<dbReference type="Pfam" id="PF04445">
    <property type="entry name" value="SAM_MT"/>
    <property type="match status" value="1"/>
</dbReference>
<keyword evidence="1" id="KW-0489">Methyltransferase</keyword>
<keyword evidence="1" id="KW-0808">Transferase</keyword>
<comment type="caution">
    <text evidence="1">The sequence shown here is derived from an EMBL/GenBank/DDBJ whole genome shotgun (WGS) entry which is preliminary data.</text>
</comment>
<gene>
    <name evidence="1" type="ORF">B0H99_101145</name>
</gene>
<dbReference type="InterPro" id="IPR029063">
    <property type="entry name" value="SAM-dependent_MTases_sf"/>
</dbReference>
<keyword evidence="2" id="KW-1185">Reference proteome</keyword>
<accession>A0A2P8H6R5</accession>
<evidence type="ECO:0000313" key="1">
    <source>
        <dbReference type="EMBL" id="PSL41899.1"/>
    </source>
</evidence>
<dbReference type="Gene3D" id="3.40.50.150">
    <property type="entry name" value="Vaccinia Virus protein VP39"/>
    <property type="match status" value="1"/>
</dbReference>
<dbReference type="AlphaFoldDB" id="A0A2P8H6R5"/>